<dbReference type="RefSeq" id="WP_203923673.1">
    <property type="nucleotide sequence ID" value="NZ_BONZ01000092.1"/>
</dbReference>
<feature type="compositionally biased region" description="Low complexity" evidence="1">
    <location>
        <begin position="37"/>
        <end position="51"/>
    </location>
</feature>
<reference evidence="2" key="1">
    <citation type="submission" date="2021-01" db="EMBL/GenBank/DDBJ databases">
        <title>Whole genome shotgun sequence of Rugosimonospora africana NBRC 104875.</title>
        <authorList>
            <person name="Komaki H."/>
            <person name="Tamura T."/>
        </authorList>
    </citation>
    <scope>NUCLEOTIDE SEQUENCE</scope>
    <source>
        <strain evidence="2">NBRC 104875</strain>
    </source>
</reference>
<evidence type="ECO:0000256" key="1">
    <source>
        <dbReference type="SAM" id="MobiDB-lite"/>
    </source>
</evidence>
<feature type="compositionally biased region" description="Pro residues" evidence="1">
    <location>
        <begin position="7"/>
        <end position="16"/>
    </location>
</feature>
<accession>A0A8J3VV46</accession>
<organism evidence="2 3">
    <name type="scientific">Rugosimonospora africana</name>
    <dbReference type="NCBI Taxonomy" id="556532"/>
    <lineage>
        <taxon>Bacteria</taxon>
        <taxon>Bacillati</taxon>
        <taxon>Actinomycetota</taxon>
        <taxon>Actinomycetes</taxon>
        <taxon>Micromonosporales</taxon>
        <taxon>Micromonosporaceae</taxon>
        <taxon>Rugosimonospora</taxon>
    </lineage>
</organism>
<evidence type="ECO:0000313" key="2">
    <source>
        <dbReference type="EMBL" id="GIH20247.1"/>
    </source>
</evidence>
<feature type="compositionally biased region" description="Acidic residues" evidence="1">
    <location>
        <begin position="97"/>
        <end position="112"/>
    </location>
</feature>
<protein>
    <submittedName>
        <fullName evidence="2">Uncharacterized protein</fullName>
    </submittedName>
</protein>
<dbReference type="Proteomes" id="UP000642748">
    <property type="component" value="Unassembled WGS sequence"/>
</dbReference>
<keyword evidence="3" id="KW-1185">Reference proteome</keyword>
<dbReference type="EMBL" id="BONZ01000092">
    <property type="protein sequence ID" value="GIH20247.1"/>
    <property type="molecule type" value="Genomic_DNA"/>
</dbReference>
<feature type="region of interest" description="Disordered" evidence="1">
    <location>
        <begin position="93"/>
        <end position="132"/>
    </location>
</feature>
<feature type="compositionally biased region" description="Low complexity" evidence="1">
    <location>
        <begin position="17"/>
        <end position="28"/>
    </location>
</feature>
<gene>
    <name evidence="2" type="ORF">Raf01_84190</name>
</gene>
<proteinExistence type="predicted"/>
<evidence type="ECO:0000313" key="3">
    <source>
        <dbReference type="Proteomes" id="UP000642748"/>
    </source>
</evidence>
<sequence>MGSEEPSPQPSRPEPSGPAEFAELVEPAEPAEPDGPAKPAGPAEPAVAIEPVEAEIEASRGDGRWSVARTGWRAVVPDLPEGCAELLATPIVVSVEAQDDDDRSGGDDDEEDQAGRHRAPDDPSSAAGRYEYRPSFLAPVGLRSKPRARHRV</sequence>
<comment type="caution">
    <text evidence="2">The sequence shown here is derived from an EMBL/GenBank/DDBJ whole genome shotgun (WGS) entry which is preliminary data.</text>
</comment>
<name>A0A8J3VV46_9ACTN</name>
<dbReference type="AlphaFoldDB" id="A0A8J3VV46"/>
<feature type="region of interest" description="Disordered" evidence="1">
    <location>
        <begin position="1"/>
        <end position="66"/>
    </location>
</feature>